<dbReference type="InterPro" id="IPR006439">
    <property type="entry name" value="HAD-SF_hydro_IA"/>
</dbReference>
<sequence>MLQAGAPDPGSARREVPASRDRTPVEAIVLELFGVIIAFDDDVVPMPGMADLVGSLSERFRLVLLSNVDHCYWRTVQERHPELQDITKLPVSCDLGLAKPEPEAFLLASRAAGADPARCLFVDDTRVNAEAAQALGFQTHLYRDVPGFRETLRHRDIARYPDTPLGRCEHRTAPRVFTC</sequence>
<comment type="caution">
    <text evidence="1">The sequence shown here is derived from an EMBL/GenBank/DDBJ whole genome shotgun (WGS) entry which is preliminary data.</text>
</comment>
<protein>
    <submittedName>
        <fullName evidence="1">HAD-IA family hydrolase</fullName>
    </submittedName>
</protein>
<evidence type="ECO:0000313" key="1">
    <source>
        <dbReference type="EMBL" id="MFC3493684.1"/>
    </source>
</evidence>
<accession>A0ABV7Q257</accession>
<gene>
    <name evidence="1" type="ORF">ACFO8M_14480</name>
</gene>
<dbReference type="PANTHER" id="PTHR43611:SF3">
    <property type="entry name" value="FLAVIN MONONUCLEOTIDE HYDROLASE 1, CHLOROPLATIC"/>
    <property type="match status" value="1"/>
</dbReference>
<dbReference type="PANTHER" id="PTHR43611">
    <property type="entry name" value="ALPHA-D-GLUCOSE 1-PHOSPHATE PHOSPHATASE"/>
    <property type="match status" value="1"/>
</dbReference>
<dbReference type="EMBL" id="JBHRWO010000012">
    <property type="protein sequence ID" value="MFC3493684.1"/>
    <property type="molecule type" value="Genomic_DNA"/>
</dbReference>
<keyword evidence="1" id="KW-0378">Hydrolase</keyword>
<dbReference type="Gene3D" id="3.40.50.1000">
    <property type="entry name" value="HAD superfamily/HAD-like"/>
    <property type="match status" value="1"/>
</dbReference>
<dbReference type="NCBIfam" id="TIGR01509">
    <property type="entry name" value="HAD-SF-IA-v3"/>
    <property type="match status" value="1"/>
</dbReference>
<organism evidence="1 2">
    <name type="scientific">Glycomyces rhizosphaerae</name>
    <dbReference type="NCBI Taxonomy" id="2054422"/>
    <lineage>
        <taxon>Bacteria</taxon>
        <taxon>Bacillati</taxon>
        <taxon>Actinomycetota</taxon>
        <taxon>Actinomycetes</taxon>
        <taxon>Glycomycetales</taxon>
        <taxon>Glycomycetaceae</taxon>
        <taxon>Glycomyces</taxon>
    </lineage>
</organism>
<dbReference type="GO" id="GO:0016787">
    <property type="term" value="F:hydrolase activity"/>
    <property type="evidence" value="ECO:0007669"/>
    <property type="project" value="UniProtKB-KW"/>
</dbReference>
<keyword evidence="2" id="KW-1185">Reference proteome</keyword>
<evidence type="ECO:0000313" key="2">
    <source>
        <dbReference type="Proteomes" id="UP001595712"/>
    </source>
</evidence>
<dbReference type="SUPFAM" id="SSF56784">
    <property type="entry name" value="HAD-like"/>
    <property type="match status" value="1"/>
</dbReference>
<reference evidence="2" key="1">
    <citation type="journal article" date="2019" name="Int. J. Syst. Evol. Microbiol.">
        <title>The Global Catalogue of Microorganisms (GCM) 10K type strain sequencing project: providing services to taxonomists for standard genome sequencing and annotation.</title>
        <authorList>
            <consortium name="The Broad Institute Genomics Platform"/>
            <consortium name="The Broad Institute Genome Sequencing Center for Infectious Disease"/>
            <person name="Wu L."/>
            <person name="Ma J."/>
        </authorList>
    </citation>
    <scope>NUCLEOTIDE SEQUENCE [LARGE SCALE GENOMIC DNA]</scope>
    <source>
        <strain evidence="2">CGMCC 4.7396</strain>
    </source>
</reference>
<proteinExistence type="predicted"/>
<dbReference type="InterPro" id="IPR023214">
    <property type="entry name" value="HAD_sf"/>
</dbReference>
<dbReference type="InterPro" id="IPR036412">
    <property type="entry name" value="HAD-like_sf"/>
</dbReference>
<name>A0ABV7Q257_9ACTN</name>
<dbReference type="Pfam" id="PF00702">
    <property type="entry name" value="Hydrolase"/>
    <property type="match status" value="1"/>
</dbReference>
<dbReference type="Proteomes" id="UP001595712">
    <property type="component" value="Unassembled WGS sequence"/>
</dbReference>
<dbReference type="RefSeq" id="WP_387977446.1">
    <property type="nucleotide sequence ID" value="NZ_JBHRWO010000012.1"/>
</dbReference>